<sequence length="328" mass="34345">MRITNFGKTLAVTAVAAAMSVGVAQAQNIEWAAGSVGGSWFTVTTGLANIVMDEVDGLNIRIVPGGGRDNPSRIGAGISQLGMGIDFLAAAALAGEEPYDAAAPNLTSLGSTWMNSQVHVIVGADETRSLEEIFSDPTIRIGTSDPATSEYLTMLRMLDYYGSTRDTVSEAGGSVISADYTGLVAAFQNNQIDVLLGAGAAPTGIALEVEAGRRDARVIPFPQDLLEHLNATYGYGSLAIPAGTYDMLQSGVEGDVMAANLSTVVLADAGLDEELVYQIVTALLENQEAYGDISGALSGFDPETAWQNQPVPLHPGAERAYREMGYMD</sequence>
<dbReference type="SUPFAM" id="SSF53850">
    <property type="entry name" value="Periplasmic binding protein-like II"/>
    <property type="match status" value="1"/>
</dbReference>
<dbReference type="Proteomes" id="UP000464495">
    <property type="component" value="Chromosome"/>
</dbReference>
<evidence type="ECO:0000313" key="2">
    <source>
        <dbReference type="EMBL" id="QHQ35424.1"/>
    </source>
</evidence>
<dbReference type="PANTHER" id="PTHR42941:SF1">
    <property type="entry name" value="SLL1037 PROTEIN"/>
    <property type="match status" value="1"/>
</dbReference>
<dbReference type="AlphaFoldDB" id="A0A6P1SXL5"/>
<evidence type="ECO:0000313" key="3">
    <source>
        <dbReference type="Proteomes" id="UP000464495"/>
    </source>
</evidence>
<reference evidence="2 3" key="1">
    <citation type="submission" date="2019-12" db="EMBL/GenBank/DDBJ databases">
        <title>Complete genome sequence of Algicella marina strain 9Alg 56(T) isolated from the red alga Tichocarpus crinitus.</title>
        <authorList>
            <person name="Kim S.-G."/>
            <person name="Nedashkovskaya O.I."/>
        </authorList>
    </citation>
    <scope>NUCLEOTIDE SEQUENCE [LARGE SCALE GENOMIC DNA]</scope>
    <source>
        <strain evidence="2 3">9Alg 56</strain>
    </source>
</reference>
<dbReference type="NCBIfam" id="TIGR02122">
    <property type="entry name" value="TRAP_TAXI"/>
    <property type="match status" value="1"/>
</dbReference>
<dbReference type="RefSeq" id="WP_161861985.1">
    <property type="nucleotide sequence ID" value="NZ_CP046620.1"/>
</dbReference>
<name>A0A6P1SXL5_9RHOB</name>
<feature type="chain" id="PRO_5026758526" evidence="1">
    <location>
        <begin position="27"/>
        <end position="328"/>
    </location>
</feature>
<gene>
    <name evidence="2" type="ORF">GO499_09580</name>
</gene>
<dbReference type="Gene3D" id="3.40.190.10">
    <property type="entry name" value="Periplasmic binding protein-like II"/>
    <property type="match status" value="2"/>
</dbReference>
<dbReference type="Pfam" id="PF16868">
    <property type="entry name" value="NMT1_3"/>
    <property type="match status" value="1"/>
</dbReference>
<protein>
    <submittedName>
        <fullName evidence="2">TAXI family TRAP transporter solute-binding subunit</fullName>
    </submittedName>
</protein>
<dbReference type="InterPro" id="IPR011852">
    <property type="entry name" value="TRAP_TAXI"/>
</dbReference>
<dbReference type="KEGG" id="amaq:GO499_09580"/>
<accession>A0A6P1SXL5</accession>
<feature type="signal peptide" evidence="1">
    <location>
        <begin position="1"/>
        <end position="26"/>
    </location>
</feature>
<keyword evidence="1" id="KW-0732">Signal</keyword>
<organism evidence="2 3">
    <name type="scientific">Algicella marina</name>
    <dbReference type="NCBI Taxonomy" id="2683284"/>
    <lineage>
        <taxon>Bacteria</taxon>
        <taxon>Pseudomonadati</taxon>
        <taxon>Pseudomonadota</taxon>
        <taxon>Alphaproteobacteria</taxon>
        <taxon>Rhodobacterales</taxon>
        <taxon>Paracoccaceae</taxon>
        <taxon>Algicella</taxon>
    </lineage>
</organism>
<proteinExistence type="predicted"/>
<evidence type="ECO:0000256" key="1">
    <source>
        <dbReference type="SAM" id="SignalP"/>
    </source>
</evidence>
<dbReference type="PANTHER" id="PTHR42941">
    <property type="entry name" value="SLL1037 PROTEIN"/>
    <property type="match status" value="1"/>
</dbReference>
<keyword evidence="3" id="KW-1185">Reference proteome</keyword>
<dbReference type="EMBL" id="CP046620">
    <property type="protein sequence ID" value="QHQ35424.1"/>
    <property type="molecule type" value="Genomic_DNA"/>
</dbReference>